<sequence>MKQFNFKKILFVVFAALISNFGFSQEGVSFWSSSEKETTSPQEVIFTKAIPEISSFLKLDLQGLKVSLENIPKRGLTKKSTTILGFPNAEGEIELYKVMEASVMTAELQSQFPMTRSFVGQGIDNPSAMLRFSLSEEKGLSSMVLSDKKTVFIEPYSENLGTYISYVNSASDPVEDDFKCHTESLMSESTISDEEYNTLKNADDGQLRTYRLALACTVEYSQFHGGTLPDVMAAMNTTMTRVNGIYERDLGLTMVMVRNESIIFLGPDTNSDPYTNNNGPAMLGQNQQVCDANIGPANYDIGHVFSTGGGGIARLRSPCTNDKAQGVTGQSSPTGDKFDVDYVAHEMGHQYGGNHTQNNNCNRSSVSVEPGSASTIMGYAGICAPNVQNNSDDYFNGDNLKEMWINISQGNSSNCGEKTPTGNLAPNVDAGPNYFIPKSTAFILKGSAIDENTDDVLTYTWEQSDATPAPMPPQSTSTVGPAFRSLSPTTSPDRFMPNFSTVLSGSLSSTWEVVPSVARTMIFLLTVRDNSILGGNSSSDQTVIRVVDTTPFEVQTPPTWAPGSTQTVNWTVGESNIAPINCETVTIYFSEDGIDFSTILAEEVPNSGSAEITLPNIENTTEARILVEAVDHIFYSVSDVFDVNTTQDFNINALNGDQSICNSDFASFEFEFITSNGFSETTTFTASGPNQANYNFTPASLDADGTFTLEVSNLLELNPANYTIDVIATSASITNSVSVNLNILNGACVSVANTDFATSTTGVIINDGETDILSNLDTGKPSGYSDFTDIITDLNINSDYELTVNANSDGNFQIITYVWIDWNQNCSFDDAGEQYDLGLSANLFNQPTSGSPLLFSVPSNAVLGNTTMRVTTKYTPNGANDFPLSCENGHDAEVEDYTINVETTLNQNSFALEDFSVFPNPSQGEFTIQFGTATSTAVQLKVFDIRGRTLVQKTYETSGQFNQTLDLHDLASGVYLLEVGDGSRSMTKKIIIE</sequence>
<dbReference type="HOGENOM" id="CLU_006954_0_0_10"/>
<feature type="chain" id="PRO_5003877818" evidence="2">
    <location>
        <begin position="25"/>
        <end position="993"/>
    </location>
</feature>
<protein>
    <submittedName>
        <fullName evidence="5">Secreted metallopeptidase with periplasmic amino acid binding domain</fullName>
    </submittedName>
</protein>
<evidence type="ECO:0000256" key="1">
    <source>
        <dbReference type="ARBA" id="ARBA00022729"/>
    </source>
</evidence>
<dbReference type="Pfam" id="PF20009">
    <property type="entry name" value="GEVED"/>
    <property type="match status" value="1"/>
</dbReference>
<feature type="signal peptide" evidence="2">
    <location>
        <begin position="1"/>
        <end position="24"/>
    </location>
</feature>
<dbReference type="RefSeq" id="WP_015024701.1">
    <property type="nucleotide sequence ID" value="NC_018721.1"/>
</dbReference>
<dbReference type="InterPro" id="IPR045474">
    <property type="entry name" value="GEVED"/>
</dbReference>
<dbReference type="InterPro" id="IPR026444">
    <property type="entry name" value="Secre_tail"/>
</dbReference>
<feature type="domain" description="Secretion system C-terminal sorting" evidence="3">
    <location>
        <begin position="917"/>
        <end position="992"/>
    </location>
</feature>
<accession>K4IJ53</accession>
<dbReference type="Pfam" id="PF13583">
    <property type="entry name" value="Reprolysin_4"/>
    <property type="match status" value="1"/>
</dbReference>
<proteinExistence type="predicted"/>
<dbReference type="GO" id="GO:0008237">
    <property type="term" value="F:metallopeptidase activity"/>
    <property type="evidence" value="ECO:0007669"/>
    <property type="project" value="InterPro"/>
</dbReference>
<gene>
    <name evidence="5" type="ordered locus">P700755_002347</name>
</gene>
<reference evidence="5" key="2">
    <citation type="submission" date="2012-09" db="EMBL/GenBank/DDBJ databases">
        <title>The complete sequence of Psychroflexus torquis an extreme psychrophile from sea-ice that is stimulated by light.</title>
        <authorList>
            <person name="Feng S."/>
            <person name="Powell S.M."/>
            <person name="Bowman J.P."/>
        </authorList>
    </citation>
    <scope>NUCLEOTIDE SEQUENCE [LARGE SCALE GENOMIC DNA]</scope>
    <source>
        <strain evidence="5">ATCC 700755</strain>
    </source>
</reference>
<keyword evidence="6" id="KW-1185">Reference proteome</keyword>
<dbReference type="InterPro" id="IPR013783">
    <property type="entry name" value="Ig-like_fold"/>
</dbReference>
<dbReference type="SUPFAM" id="SSF55486">
    <property type="entry name" value="Metalloproteases ('zincins'), catalytic domain"/>
    <property type="match status" value="1"/>
</dbReference>
<dbReference type="Pfam" id="PF18962">
    <property type="entry name" value="Por_Secre_tail"/>
    <property type="match status" value="1"/>
</dbReference>
<dbReference type="EMBL" id="CP003879">
    <property type="protein sequence ID" value="AFU69126.1"/>
    <property type="molecule type" value="Genomic_DNA"/>
</dbReference>
<evidence type="ECO:0000259" key="3">
    <source>
        <dbReference type="Pfam" id="PF18962"/>
    </source>
</evidence>
<dbReference type="OrthoDB" id="9792152at2"/>
<dbReference type="InterPro" id="IPR024079">
    <property type="entry name" value="MetalloPept_cat_dom_sf"/>
</dbReference>
<dbReference type="Gene3D" id="2.60.40.10">
    <property type="entry name" value="Immunoglobulins"/>
    <property type="match status" value="1"/>
</dbReference>
<dbReference type="Gene3D" id="3.40.390.10">
    <property type="entry name" value="Collagenase (Catalytic Domain)"/>
    <property type="match status" value="1"/>
</dbReference>
<dbReference type="eggNOG" id="COG1470">
    <property type="taxonomic scope" value="Bacteria"/>
</dbReference>
<dbReference type="eggNOG" id="COG2866">
    <property type="taxonomic scope" value="Bacteria"/>
</dbReference>
<evidence type="ECO:0000313" key="5">
    <source>
        <dbReference type="EMBL" id="AFU69126.1"/>
    </source>
</evidence>
<dbReference type="AlphaFoldDB" id="K4IJ53"/>
<name>K4IJ53_PSYTT</name>
<evidence type="ECO:0000313" key="6">
    <source>
        <dbReference type="Proteomes" id="UP000008514"/>
    </source>
</evidence>
<dbReference type="KEGG" id="ptq:P700755_002347"/>
<keyword evidence="1 2" id="KW-0732">Signal</keyword>
<evidence type="ECO:0000256" key="2">
    <source>
        <dbReference type="SAM" id="SignalP"/>
    </source>
</evidence>
<dbReference type="STRING" id="313595.P700755_002347"/>
<evidence type="ECO:0000259" key="4">
    <source>
        <dbReference type="Pfam" id="PF20009"/>
    </source>
</evidence>
<feature type="domain" description="GEVED" evidence="4">
    <location>
        <begin position="817"/>
        <end position="900"/>
    </location>
</feature>
<reference evidence="5" key="1">
    <citation type="submission" date="2006-03" db="EMBL/GenBank/DDBJ databases">
        <authorList>
            <person name="Bowman J."/>
            <person name="Ferriera S."/>
            <person name="Johnson J."/>
            <person name="Kravitz S."/>
            <person name="Halpern A."/>
            <person name="Remington K."/>
            <person name="Beeson K."/>
            <person name="Tran B."/>
            <person name="Rogers Y.-H."/>
            <person name="Friedman R."/>
            <person name="Venter J.C."/>
        </authorList>
    </citation>
    <scope>NUCLEOTIDE SEQUENCE [LARGE SCALE GENOMIC DNA]</scope>
    <source>
        <strain evidence="5">ATCC 700755</strain>
    </source>
</reference>
<dbReference type="eggNOG" id="COG4935">
    <property type="taxonomic scope" value="Bacteria"/>
</dbReference>
<dbReference type="Proteomes" id="UP000008514">
    <property type="component" value="Chromosome"/>
</dbReference>
<organism evidence="5 6">
    <name type="scientific">Psychroflexus torquis (strain ATCC 700755 / CIP 106069 / ACAM 623)</name>
    <dbReference type="NCBI Taxonomy" id="313595"/>
    <lineage>
        <taxon>Bacteria</taxon>
        <taxon>Pseudomonadati</taxon>
        <taxon>Bacteroidota</taxon>
        <taxon>Flavobacteriia</taxon>
        <taxon>Flavobacteriales</taxon>
        <taxon>Flavobacteriaceae</taxon>
        <taxon>Psychroflexus</taxon>
    </lineage>
</organism>
<dbReference type="NCBIfam" id="TIGR04183">
    <property type="entry name" value="Por_Secre_tail"/>
    <property type="match status" value="1"/>
</dbReference>